<dbReference type="Pfam" id="PF04083">
    <property type="entry name" value="Abhydro_lipase"/>
    <property type="match status" value="1"/>
</dbReference>
<gene>
    <name evidence="3" type="primary">WBGene00279019</name>
</gene>
<dbReference type="AlphaFoldDB" id="A0A2A6C4F7"/>
<accession>A0A2A6C4F7</accession>
<sequence>MPDPIEFGPVGIAIEAIFYYGGTAMCIVTLPIYIIVVAVLFMSTKRQTGTSGSFYRIYMIGGIVDIAAMLNNHLLSIMPAHGFFLNFYLSSIHVGQMWTARNCIIANIIQIAPAIFMGALLYTSEFSYETNWLGGRYCVFADPDFQRVYFSIASTIQTTFVFYIVINYVVVFRSFRRQLRQVKSDESSSSREKKKQEDRLLYISIVVCLLEIGTWIFSLYAFVIYVDIPLRLFYMIFNILYDVYACTPPYLLIFFSTPFQQLVRSFLRMTDMQSQNSVTGASSISVQRIGIRNHGCTKVAAMISLVPHPFKNTFYIIVFLIFIPFAASFNNDPEERLDLRGIIERWDYPVEIHEVTTKDGYILDLHRIPRGQNESKSSGPCNRPAILLNHGIASSGAQWALNLPNQSAAFVFADAGFDVYLANHRGTTYGKKHVNKGTGLFSDFWQFTLDEMANFDLPAIIDKVLELNGNTQLYYVGHSQGNLVGFLTLADNPQYNKKVKKLFALTPVGAAHYARGATQFAYLAHNVFRPVTAFYTSVLGPHELFFNIPWLFRLVGELVCKNPPLNYICKDLIEISSGPTGPHSNMTRTPVYFSHFPAGTSTWTFLHYTQNSQAKKAMHFDYGNALKNLQKHGRVSIHAFPHPYNYSNIDTELYLCWSRNDWLATPADIEKILVPSLRSGIIKGSFEINEYNHIAFALATTTKDRVYRPIIDIILKNDPLPMCVDEACLYFPITGSFISIFLEPFLLCVDCHLLLFLLCHLPILQIRLTISERTFPSAFDGRRIDKTFERLGKDQAGFYTVFMPFPNVQITDYSILREAFIEKGDEFSGRPLNPLFQEAFTFAPNTGVIQSNGDTWREQRRAAISIMRDFGMGKNVMEELVRSSIGEFLEHLEKLPDKSNVDLYWPIKVLVSNVINEVLFGYRYNYDNCEPLMNYVNRFNAQKYPQINQYIVENVHRSLKEYNVDDEQTCFAHAYKQRMEENEHLNDLNLMSCCADFFVSGQERTATTLRWR</sequence>
<dbReference type="EnsemblMetazoa" id="PPA40650.1">
    <property type="protein sequence ID" value="PPA40650.1"/>
    <property type="gene ID" value="WBGene00279019"/>
</dbReference>
<dbReference type="InterPro" id="IPR019426">
    <property type="entry name" value="7TM_GPCR_serpentine_rcpt_Srv"/>
</dbReference>
<dbReference type="InterPro" id="IPR029058">
    <property type="entry name" value="AB_hydrolase_fold"/>
</dbReference>
<evidence type="ECO:0000313" key="3">
    <source>
        <dbReference type="EnsemblMetazoa" id="PPA40650.1"/>
    </source>
</evidence>
<dbReference type="Pfam" id="PF00067">
    <property type="entry name" value="p450"/>
    <property type="match status" value="1"/>
</dbReference>
<evidence type="ECO:0000256" key="2">
    <source>
        <dbReference type="ARBA" id="ARBA00023033"/>
    </source>
</evidence>
<dbReference type="GO" id="GO:0016298">
    <property type="term" value="F:lipase activity"/>
    <property type="evidence" value="ECO:0000318"/>
    <property type="project" value="GO_Central"/>
</dbReference>
<reference evidence="3" key="2">
    <citation type="submission" date="2022-06" db="UniProtKB">
        <authorList>
            <consortium name="EnsemblMetazoa"/>
        </authorList>
    </citation>
    <scope>IDENTIFICATION</scope>
    <source>
        <strain evidence="3">PS312</strain>
    </source>
</reference>
<reference evidence="4" key="1">
    <citation type="journal article" date="2008" name="Nat. Genet.">
        <title>The Pristionchus pacificus genome provides a unique perspective on nematode lifestyle and parasitism.</title>
        <authorList>
            <person name="Dieterich C."/>
            <person name="Clifton S.W."/>
            <person name="Schuster L.N."/>
            <person name="Chinwalla A."/>
            <person name="Delehaunty K."/>
            <person name="Dinkelacker I."/>
            <person name="Fulton L."/>
            <person name="Fulton R."/>
            <person name="Godfrey J."/>
            <person name="Minx P."/>
            <person name="Mitreva M."/>
            <person name="Roeseler W."/>
            <person name="Tian H."/>
            <person name="Witte H."/>
            <person name="Yang S.P."/>
            <person name="Wilson R.K."/>
            <person name="Sommer R.J."/>
        </authorList>
    </citation>
    <scope>NUCLEOTIDE SEQUENCE [LARGE SCALE GENOMIC DNA]</scope>
    <source>
        <strain evidence="4">PS312</strain>
    </source>
</reference>
<organism evidence="3 4">
    <name type="scientific">Pristionchus pacificus</name>
    <name type="common">Parasitic nematode worm</name>
    <dbReference type="NCBI Taxonomy" id="54126"/>
    <lineage>
        <taxon>Eukaryota</taxon>
        <taxon>Metazoa</taxon>
        <taxon>Ecdysozoa</taxon>
        <taxon>Nematoda</taxon>
        <taxon>Chromadorea</taxon>
        <taxon>Rhabditida</taxon>
        <taxon>Rhabditina</taxon>
        <taxon>Diplogasteromorpha</taxon>
        <taxon>Diplogasteroidea</taxon>
        <taxon>Neodiplogasteridae</taxon>
        <taxon>Pristionchus</taxon>
    </lineage>
</organism>
<dbReference type="InterPro" id="IPR002401">
    <property type="entry name" value="Cyt_P450_E_grp-I"/>
</dbReference>
<dbReference type="FunFam" id="3.40.50.1820:FF:000632">
    <property type="entry name" value="Protein CBR-LIPL-6"/>
    <property type="match status" value="1"/>
</dbReference>
<dbReference type="Gene3D" id="1.20.1070.10">
    <property type="entry name" value="Rhodopsin 7-helix transmembrane proteins"/>
    <property type="match status" value="1"/>
</dbReference>
<evidence type="ECO:0000256" key="1">
    <source>
        <dbReference type="ARBA" id="ARBA00010617"/>
    </source>
</evidence>
<dbReference type="InterPro" id="IPR006693">
    <property type="entry name" value="AB_hydrolase_lipase"/>
</dbReference>
<dbReference type="Gene3D" id="1.10.630.10">
    <property type="entry name" value="Cytochrome P450"/>
    <property type="match status" value="1"/>
</dbReference>
<keyword evidence="2" id="KW-0560">Oxidoreductase</keyword>
<name>A0A2A6C4F7_PRIPA</name>
<evidence type="ECO:0000313" key="4">
    <source>
        <dbReference type="Proteomes" id="UP000005239"/>
    </source>
</evidence>
<dbReference type="SUPFAM" id="SSF81321">
    <property type="entry name" value="Family A G protein-coupled receptor-like"/>
    <property type="match status" value="1"/>
</dbReference>
<keyword evidence="2" id="KW-0503">Monooxygenase</keyword>
<proteinExistence type="inferred from homology"/>
<dbReference type="GO" id="GO:0016705">
    <property type="term" value="F:oxidoreductase activity, acting on paired donors, with incorporation or reduction of molecular oxygen"/>
    <property type="evidence" value="ECO:0007669"/>
    <property type="project" value="InterPro"/>
</dbReference>
<dbReference type="OrthoDB" id="9974421at2759"/>
<dbReference type="Pfam" id="PF10323">
    <property type="entry name" value="7TM_GPCR_Srv"/>
    <property type="match status" value="2"/>
</dbReference>
<protein>
    <submittedName>
        <fullName evidence="3">G protein-coupled receptor</fullName>
    </submittedName>
</protein>
<dbReference type="GO" id="GO:0006629">
    <property type="term" value="P:lipid metabolic process"/>
    <property type="evidence" value="ECO:0000318"/>
    <property type="project" value="GO_Central"/>
</dbReference>
<dbReference type="InterPro" id="IPR036396">
    <property type="entry name" value="Cyt_P450_sf"/>
</dbReference>
<dbReference type="PRINTS" id="PR00463">
    <property type="entry name" value="EP450I"/>
</dbReference>
<dbReference type="Proteomes" id="UP000005239">
    <property type="component" value="Unassembled WGS sequence"/>
</dbReference>
<dbReference type="GO" id="GO:0004497">
    <property type="term" value="F:monooxygenase activity"/>
    <property type="evidence" value="ECO:0007669"/>
    <property type="project" value="UniProtKB-KW"/>
</dbReference>
<dbReference type="GO" id="GO:0020037">
    <property type="term" value="F:heme binding"/>
    <property type="evidence" value="ECO:0007669"/>
    <property type="project" value="InterPro"/>
</dbReference>
<accession>A0A8R1UXJ6</accession>
<dbReference type="InterPro" id="IPR001128">
    <property type="entry name" value="Cyt_P450"/>
</dbReference>
<dbReference type="SUPFAM" id="SSF48264">
    <property type="entry name" value="Cytochrome P450"/>
    <property type="match status" value="1"/>
</dbReference>
<dbReference type="PANTHER" id="PTHR11005">
    <property type="entry name" value="LYSOSOMAL ACID LIPASE-RELATED"/>
    <property type="match status" value="1"/>
</dbReference>
<keyword evidence="4" id="KW-1185">Reference proteome</keyword>
<dbReference type="Gene3D" id="3.40.50.1820">
    <property type="entry name" value="alpha/beta hydrolase"/>
    <property type="match status" value="1"/>
</dbReference>
<dbReference type="SUPFAM" id="SSF53474">
    <property type="entry name" value="alpha/beta-Hydrolases"/>
    <property type="match status" value="1"/>
</dbReference>
<dbReference type="GO" id="GO:0005506">
    <property type="term" value="F:iron ion binding"/>
    <property type="evidence" value="ECO:0007669"/>
    <property type="project" value="InterPro"/>
</dbReference>
<comment type="similarity">
    <text evidence="1">Belongs to the cytochrome P450 family.</text>
</comment>